<dbReference type="Pfam" id="PF07587">
    <property type="entry name" value="PSD1"/>
    <property type="match status" value="1"/>
</dbReference>
<dbReference type="InterPro" id="IPR033803">
    <property type="entry name" value="CBD-like_Golvesin-Xly"/>
</dbReference>
<dbReference type="InterPro" id="IPR011444">
    <property type="entry name" value="DUF1549"/>
</dbReference>
<dbReference type="EMBL" id="SJPU01000001">
    <property type="protein sequence ID" value="TWU19462.1"/>
    <property type="molecule type" value="Genomic_DNA"/>
</dbReference>
<keyword evidence="5" id="KW-0456">Lyase</keyword>
<proteinExistence type="predicted"/>
<dbReference type="InterPro" id="IPR022655">
    <property type="entry name" value="DUF1553"/>
</dbReference>
<organism evidence="5 6">
    <name type="scientific">Allorhodopirellula heiligendammensis</name>
    <dbReference type="NCBI Taxonomy" id="2714739"/>
    <lineage>
        <taxon>Bacteria</taxon>
        <taxon>Pseudomonadati</taxon>
        <taxon>Planctomycetota</taxon>
        <taxon>Planctomycetia</taxon>
        <taxon>Pirellulales</taxon>
        <taxon>Pirellulaceae</taxon>
        <taxon>Allorhodopirellula</taxon>
    </lineage>
</organism>
<dbReference type="OrthoDB" id="127107at2"/>
<dbReference type="AlphaFoldDB" id="A0A5C6C5W5"/>
<dbReference type="EC" id="4.2.2.12" evidence="5"/>
<gene>
    <name evidence="5" type="primary">xly_1</name>
    <name evidence="5" type="ORF">Poly21_16350</name>
</gene>
<feature type="domain" description="DUF1553" evidence="2">
    <location>
        <begin position="678"/>
        <end position="924"/>
    </location>
</feature>
<dbReference type="PANTHER" id="PTHR35889">
    <property type="entry name" value="CYCLOINULO-OLIGOSACCHARIDE FRUCTANOTRANSFERASE-RELATED"/>
    <property type="match status" value="1"/>
</dbReference>
<dbReference type="PANTHER" id="PTHR35889:SF3">
    <property type="entry name" value="F-BOX DOMAIN-CONTAINING PROTEIN"/>
    <property type="match status" value="1"/>
</dbReference>
<keyword evidence="6" id="KW-1185">Reference proteome</keyword>
<evidence type="ECO:0000259" key="1">
    <source>
        <dbReference type="Pfam" id="PF07583"/>
    </source>
</evidence>
<feature type="domain" description="DUF1549" evidence="1">
    <location>
        <begin position="179"/>
        <end position="379"/>
    </location>
</feature>
<dbReference type="Pfam" id="PF07635">
    <property type="entry name" value="PSCyt1"/>
    <property type="match status" value="1"/>
</dbReference>
<evidence type="ECO:0000313" key="5">
    <source>
        <dbReference type="EMBL" id="TWU19462.1"/>
    </source>
</evidence>
<dbReference type="InterPro" id="IPR011429">
    <property type="entry name" value="Cyt_c_Planctomycete-type"/>
</dbReference>
<evidence type="ECO:0000259" key="4">
    <source>
        <dbReference type="Pfam" id="PF25275"/>
    </source>
</evidence>
<dbReference type="Pfam" id="PF25275">
    <property type="entry name" value="Golvesin_C"/>
    <property type="match status" value="1"/>
</dbReference>
<evidence type="ECO:0000259" key="2">
    <source>
        <dbReference type="Pfam" id="PF07587"/>
    </source>
</evidence>
<protein>
    <submittedName>
        <fullName evidence="5">Xanthan lyase</fullName>
        <ecNumber evidence="5">4.2.2.12</ecNumber>
    </submittedName>
</protein>
<reference evidence="5 6" key="1">
    <citation type="journal article" date="2020" name="Antonie Van Leeuwenhoek">
        <title>Rhodopirellula heiligendammensis sp. nov., Rhodopirellula pilleata sp. nov., and Rhodopirellula solitaria sp. nov. isolated from natural or artificial marine surfaces in Northern Germany and California, USA, and emended description of the genus Rhodopirellula.</title>
        <authorList>
            <person name="Kallscheuer N."/>
            <person name="Wiegand S."/>
            <person name="Jogler M."/>
            <person name="Boedeker C."/>
            <person name="Peeters S.H."/>
            <person name="Rast P."/>
            <person name="Heuer A."/>
            <person name="Jetten M.S.M."/>
            <person name="Rohde M."/>
            <person name="Jogler C."/>
        </authorList>
    </citation>
    <scope>NUCLEOTIDE SEQUENCE [LARGE SCALE GENOMIC DNA]</scope>
    <source>
        <strain evidence="5 6">Poly21</strain>
    </source>
</reference>
<evidence type="ECO:0000259" key="3">
    <source>
        <dbReference type="Pfam" id="PF07635"/>
    </source>
</evidence>
<feature type="domain" description="Cytochrome C Planctomycete-type" evidence="3">
    <location>
        <begin position="57"/>
        <end position="116"/>
    </location>
</feature>
<dbReference type="GO" id="GO:0047492">
    <property type="term" value="F:xanthan lyase activity"/>
    <property type="evidence" value="ECO:0007669"/>
    <property type="project" value="UniProtKB-EC"/>
</dbReference>
<feature type="domain" description="Golvesin/Xly CBD-like" evidence="4">
    <location>
        <begin position="446"/>
        <end position="575"/>
    </location>
</feature>
<dbReference type="Proteomes" id="UP000319908">
    <property type="component" value="Unassembled WGS sequence"/>
</dbReference>
<evidence type="ECO:0000313" key="6">
    <source>
        <dbReference type="Proteomes" id="UP000319908"/>
    </source>
</evidence>
<dbReference type="RefSeq" id="WP_146406271.1">
    <property type="nucleotide sequence ID" value="NZ_SJPU01000001.1"/>
</dbReference>
<sequence>MHACPPSIIASSVFLAGTILCSGNGFCQTKDFSASAAGAAKLEFFETRIRPVLIEHCAECHAADTEASGGLLLDSREGWQTGGDSGMAIDVGHPDRSLLVQAISFEDPDLQMPPEGKLPAEVIRDFSTWIRDGAEDPREATGPVSARSTGLKLENAQDHWAYQSIREIEIPVTDEVSVIDRLINRELSAASLAPVPPASRSVLERRLYFDLTGLPPDEADRVPEEGYDQLVDRLLESPHFGEHFARQWMDVVRYAESITLRGFVLPEAWRYRDYLVTSFATDRPFDQMIREQIAGDLLQQSDLKERQLQLIATGFLTLGNTNLEQQDKAQLEMDYIDEQLEVIGRAFLGQTIGCARCHDHKFDPIPTRDYYALAGIMSSAVALEHSNVSRWVELPLPLSETDTAHFDQLATRLQATERKLAALKKSVKADSVVKQRSIPVAELPGVVVDNRDATLVGEWTESMHAGRFVGSSYLHDGAIDRGKKTATFEPPPLPPGDYVVRLAYTASGNRASNALIGVSSADGEAKLRIDQRKAPPEDDAWISLGTYRFEQDGQAVVLVSNDRADGHVIADAVQFLPVETLAAVASTVAKTKVPTESSKEHIATVQAQQEILELTREQTQLKADINKRPRYLTLKQTQPPRDIAVHLRGDVHNLGEIVPRGVLSAVGKSPSISSQSSGRTELAHWLSSSQNPLTARVYANRIWSWLMGRGIVSTVNNFGTTGTTPSHPELLDWLASELIRSGWSTKHLVRIIVHSDAYQRRSRAPDDMQEQSDPANRLYWCGQTRRLSAEQLRDAMLLISGELDKAQGGSLVRPGTNADYNYRHQSTRRSLYQPVFRNSLPELFEAFDFADPSVSVGQRSRSTVATQALVLMNHPWVVERVSATADQYRKLDEQYGHRTVIETLYRDCFNRSPTSDEVAACTKFWQDGMASQENDRLNSLIHAMFASLDFRYLE</sequence>
<dbReference type="Pfam" id="PF07583">
    <property type="entry name" value="PSCyt2"/>
    <property type="match status" value="1"/>
</dbReference>
<name>A0A5C6C5W5_9BACT</name>
<comment type="caution">
    <text evidence="5">The sequence shown here is derived from an EMBL/GenBank/DDBJ whole genome shotgun (WGS) entry which is preliminary data.</text>
</comment>
<accession>A0A5C6C5W5</accession>